<dbReference type="PANTHER" id="PTHR31969">
    <property type="entry name" value="GEM-LIKE PROTEIN 2"/>
    <property type="match status" value="1"/>
</dbReference>
<dbReference type="EMBL" id="JBJKBG010000011">
    <property type="protein sequence ID" value="KAL3716378.1"/>
    <property type="molecule type" value="Genomic_DNA"/>
</dbReference>
<dbReference type="AlphaFoldDB" id="A0ABD3IQL1"/>
<keyword evidence="2" id="KW-1185">Reference proteome</keyword>
<dbReference type="Proteomes" id="UP001634007">
    <property type="component" value="Unassembled WGS sequence"/>
</dbReference>
<evidence type="ECO:0000313" key="1">
    <source>
        <dbReference type="EMBL" id="KAL3716378.1"/>
    </source>
</evidence>
<proteinExistence type="predicted"/>
<name>A0ABD3IQL1_EUCGL</name>
<protein>
    <submittedName>
        <fullName evidence="1">Uncharacterized protein</fullName>
    </submittedName>
</protein>
<gene>
    <name evidence="1" type="ORF">ACJRO7_008045</name>
</gene>
<evidence type="ECO:0000313" key="2">
    <source>
        <dbReference type="Proteomes" id="UP001634007"/>
    </source>
</evidence>
<reference evidence="1 2" key="1">
    <citation type="submission" date="2024-11" db="EMBL/GenBank/DDBJ databases">
        <title>Chromosome-level genome assembly of Eucalyptus globulus Labill. provides insights into its genome evolution.</title>
        <authorList>
            <person name="Li X."/>
        </authorList>
    </citation>
    <scope>NUCLEOTIDE SEQUENCE [LARGE SCALE GENOMIC DNA]</scope>
    <source>
        <strain evidence="1">CL2024</strain>
        <tissue evidence="1">Fresh tender leaves</tissue>
    </source>
</reference>
<organism evidence="1 2">
    <name type="scientific">Eucalyptus globulus</name>
    <name type="common">Tasmanian blue gum</name>
    <dbReference type="NCBI Taxonomy" id="34317"/>
    <lineage>
        <taxon>Eukaryota</taxon>
        <taxon>Viridiplantae</taxon>
        <taxon>Streptophyta</taxon>
        <taxon>Embryophyta</taxon>
        <taxon>Tracheophyta</taxon>
        <taxon>Spermatophyta</taxon>
        <taxon>Magnoliopsida</taxon>
        <taxon>eudicotyledons</taxon>
        <taxon>Gunneridae</taxon>
        <taxon>Pentapetalae</taxon>
        <taxon>rosids</taxon>
        <taxon>malvids</taxon>
        <taxon>Myrtales</taxon>
        <taxon>Myrtaceae</taxon>
        <taxon>Myrtoideae</taxon>
        <taxon>Eucalypteae</taxon>
        <taxon>Eucalyptus</taxon>
    </lineage>
</organism>
<sequence>MALSTVIQENIWFKRFLDHLDIVKNCTNSFDKKFYSTFTPYEDLEKKRVHQLNALITLTLKLEPKLSGTVKGKLRLGAKIRVFGMEEGEEFLKASQCYLSTSAGPIAGLLFISTKKVLIPTEKIKRANRSENMNNPAQNLHRNTQGRRLRVLAHGVLEVREGLRES</sequence>
<accession>A0ABD3IQL1</accession>
<dbReference type="InterPro" id="IPR037848">
    <property type="entry name" value="GEM-like"/>
</dbReference>
<comment type="caution">
    <text evidence="1">The sequence shown here is derived from an EMBL/GenBank/DDBJ whole genome shotgun (WGS) entry which is preliminary data.</text>
</comment>